<dbReference type="PANTHER" id="PTHR43133:SF46">
    <property type="entry name" value="RNA POLYMERASE SIGMA-70 FACTOR ECF SUBFAMILY"/>
    <property type="match status" value="1"/>
</dbReference>
<dbReference type="NCBIfam" id="TIGR02937">
    <property type="entry name" value="sigma70-ECF"/>
    <property type="match status" value="1"/>
</dbReference>
<keyword evidence="3" id="KW-0731">Sigma factor</keyword>
<dbReference type="InterPro" id="IPR013249">
    <property type="entry name" value="RNA_pol_sigma70_r4_t2"/>
</dbReference>
<evidence type="ECO:0000256" key="3">
    <source>
        <dbReference type="ARBA" id="ARBA00023082"/>
    </source>
</evidence>
<feature type="domain" description="RNA polymerase sigma-70 region 2" evidence="5">
    <location>
        <begin position="28"/>
        <end position="83"/>
    </location>
</feature>
<dbReference type="SUPFAM" id="SSF88659">
    <property type="entry name" value="Sigma3 and sigma4 domains of RNA polymerase sigma factors"/>
    <property type="match status" value="1"/>
</dbReference>
<accession>A0A955RMC5</accession>
<dbReference type="InterPro" id="IPR013324">
    <property type="entry name" value="RNA_pol_sigma_r3/r4-like"/>
</dbReference>
<dbReference type="AlphaFoldDB" id="A0A955RMC5"/>
<evidence type="ECO:0000313" key="7">
    <source>
        <dbReference type="EMBL" id="MCA9387223.1"/>
    </source>
</evidence>
<evidence type="ECO:0000313" key="8">
    <source>
        <dbReference type="Proteomes" id="UP000714915"/>
    </source>
</evidence>
<sequence length="169" mass="20107">MTNSLKSKEDLIELFKELNESLFNYFFFRVFYNKEVAEDLTSELFLKIWNKREHFDSSKSSLKTWIYSIARNHLIDYIRKEGRIDKVAIDNEILSNIKGRSDIEEKHLFDFVIETIDRLDDENRELIVLRYIIGLEIDEIAKVNSKSYNATKVAIYRSIQKLKDKINGE</sequence>
<dbReference type="GO" id="GO:0016987">
    <property type="term" value="F:sigma factor activity"/>
    <property type="evidence" value="ECO:0007669"/>
    <property type="project" value="UniProtKB-KW"/>
</dbReference>
<protein>
    <submittedName>
        <fullName evidence="7">Sigma-70 family RNA polymerase sigma factor</fullName>
    </submittedName>
</protein>
<organism evidence="7 8">
    <name type="scientific">Candidatus Dojkabacteria bacterium</name>
    <dbReference type="NCBI Taxonomy" id="2099670"/>
    <lineage>
        <taxon>Bacteria</taxon>
        <taxon>Candidatus Dojkabacteria</taxon>
    </lineage>
</organism>
<dbReference type="PANTHER" id="PTHR43133">
    <property type="entry name" value="RNA POLYMERASE ECF-TYPE SIGMA FACTO"/>
    <property type="match status" value="1"/>
</dbReference>
<dbReference type="Proteomes" id="UP000714915">
    <property type="component" value="Unassembled WGS sequence"/>
</dbReference>
<comment type="caution">
    <text evidence="7">The sequence shown here is derived from an EMBL/GenBank/DDBJ whole genome shotgun (WGS) entry which is preliminary data.</text>
</comment>
<dbReference type="InterPro" id="IPR039425">
    <property type="entry name" value="RNA_pol_sigma-70-like"/>
</dbReference>
<comment type="similarity">
    <text evidence="1">Belongs to the sigma-70 factor family. ECF subfamily.</text>
</comment>
<keyword evidence="2" id="KW-0805">Transcription regulation</keyword>
<name>A0A955RMC5_9BACT</name>
<dbReference type="Pfam" id="PF08281">
    <property type="entry name" value="Sigma70_r4_2"/>
    <property type="match status" value="1"/>
</dbReference>
<dbReference type="InterPro" id="IPR007627">
    <property type="entry name" value="RNA_pol_sigma70_r2"/>
</dbReference>
<feature type="domain" description="RNA polymerase sigma factor 70 region 4 type 2" evidence="6">
    <location>
        <begin position="113"/>
        <end position="162"/>
    </location>
</feature>
<dbReference type="InterPro" id="IPR014284">
    <property type="entry name" value="RNA_pol_sigma-70_dom"/>
</dbReference>
<dbReference type="EMBL" id="JAGQLF010000068">
    <property type="protein sequence ID" value="MCA9387223.1"/>
    <property type="molecule type" value="Genomic_DNA"/>
</dbReference>
<evidence type="ECO:0000256" key="4">
    <source>
        <dbReference type="ARBA" id="ARBA00023163"/>
    </source>
</evidence>
<dbReference type="InterPro" id="IPR036388">
    <property type="entry name" value="WH-like_DNA-bd_sf"/>
</dbReference>
<dbReference type="SUPFAM" id="SSF88946">
    <property type="entry name" value="Sigma2 domain of RNA polymerase sigma factors"/>
    <property type="match status" value="1"/>
</dbReference>
<reference evidence="7" key="2">
    <citation type="journal article" date="2021" name="Microbiome">
        <title>Successional dynamics and alternative stable states in a saline activated sludge microbial community over 9 years.</title>
        <authorList>
            <person name="Wang Y."/>
            <person name="Ye J."/>
            <person name="Ju F."/>
            <person name="Liu L."/>
            <person name="Boyd J.A."/>
            <person name="Deng Y."/>
            <person name="Parks D.H."/>
            <person name="Jiang X."/>
            <person name="Yin X."/>
            <person name="Woodcroft B.J."/>
            <person name="Tyson G.W."/>
            <person name="Hugenholtz P."/>
            <person name="Polz M.F."/>
            <person name="Zhang T."/>
        </authorList>
    </citation>
    <scope>NUCLEOTIDE SEQUENCE</scope>
    <source>
        <strain evidence="7">HKST-UBA09</strain>
    </source>
</reference>
<dbReference type="InterPro" id="IPR013325">
    <property type="entry name" value="RNA_pol_sigma_r2"/>
</dbReference>
<dbReference type="GO" id="GO:0006352">
    <property type="term" value="P:DNA-templated transcription initiation"/>
    <property type="evidence" value="ECO:0007669"/>
    <property type="project" value="InterPro"/>
</dbReference>
<evidence type="ECO:0000259" key="6">
    <source>
        <dbReference type="Pfam" id="PF08281"/>
    </source>
</evidence>
<evidence type="ECO:0000256" key="2">
    <source>
        <dbReference type="ARBA" id="ARBA00023015"/>
    </source>
</evidence>
<dbReference type="Gene3D" id="1.10.10.10">
    <property type="entry name" value="Winged helix-like DNA-binding domain superfamily/Winged helix DNA-binding domain"/>
    <property type="match status" value="1"/>
</dbReference>
<dbReference type="Gene3D" id="1.10.1740.10">
    <property type="match status" value="1"/>
</dbReference>
<keyword evidence="4" id="KW-0804">Transcription</keyword>
<reference evidence="7" key="1">
    <citation type="submission" date="2020-04" db="EMBL/GenBank/DDBJ databases">
        <authorList>
            <person name="Zhang T."/>
        </authorList>
    </citation>
    <scope>NUCLEOTIDE SEQUENCE</scope>
    <source>
        <strain evidence="7">HKST-UBA09</strain>
    </source>
</reference>
<evidence type="ECO:0000256" key="1">
    <source>
        <dbReference type="ARBA" id="ARBA00010641"/>
    </source>
</evidence>
<proteinExistence type="inferred from homology"/>
<gene>
    <name evidence="7" type="ORF">KC669_04280</name>
</gene>
<dbReference type="Pfam" id="PF04542">
    <property type="entry name" value="Sigma70_r2"/>
    <property type="match status" value="1"/>
</dbReference>
<dbReference type="GO" id="GO:0003677">
    <property type="term" value="F:DNA binding"/>
    <property type="evidence" value="ECO:0007669"/>
    <property type="project" value="InterPro"/>
</dbReference>
<evidence type="ECO:0000259" key="5">
    <source>
        <dbReference type="Pfam" id="PF04542"/>
    </source>
</evidence>